<keyword evidence="4" id="KW-1185">Reference proteome</keyword>
<dbReference type="AlphaFoldDB" id="A0A8S1GSK9"/>
<dbReference type="OrthoDB" id="5820655at2759"/>
<comment type="caution">
    <text evidence="3">The sequence shown here is derived from an EMBL/GenBank/DDBJ whole genome shotgun (WGS) entry which is preliminary data.</text>
</comment>
<evidence type="ECO:0000256" key="1">
    <source>
        <dbReference type="SAM" id="MobiDB-lite"/>
    </source>
</evidence>
<organism evidence="3 4">
    <name type="scientific">Caenorhabditis auriculariae</name>
    <dbReference type="NCBI Taxonomy" id="2777116"/>
    <lineage>
        <taxon>Eukaryota</taxon>
        <taxon>Metazoa</taxon>
        <taxon>Ecdysozoa</taxon>
        <taxon>Nematoda</taxon>
        <taxon>Chromadorea</taxon>
        <taxon>Rhabditida</taxon>
        <taxon>Rhabditina</taxon>
        <taxon>Rhabditomorpha</taxon>
        <taxon>Rhabditoidea</taxon>
        <taxon>Rhabditidae</taxon>
        <taxon>Peloderinae</taxon>
        <taxon>Caenorhabditis</taxon>
    </lineage>
</organism>
<feature type="region of interest" description="Disordered" evidence="1">
    <location>
        <begin position="231"/>
        <end position="258"/>
    </location>
</feature>
<protein>
    <recommendedName>
        <fullName evidence="2">DUF7627 domain-containing protein</fullName>
    </recommendedName>
</protein>
<name>A0A8S1GSK9_9PELO</name>
<feature type="domain" description="DUF7627" evidence="2">
    <location>
        <begin position="85"/>
        <end position="350"/>
    </location>
</feature>
<dbReference type="EMBL" id="CAJGYM010000003">
    <property type="protein sequence ID" value="CAD6185792.1"/>
    <property type="molecule type" value="Genomic_DNA"/>
</dbReference>
<dbReference type="InterPro" id="IPR056044">
    <property type="entry name" value="DUF7627"/>
</dbReference>
<dbReference type="Pfam" id="PF24628">
    <property type="entry name" value="DUF7627"/>
    <property type="match status" value="1"/>
</dbReference>
<reference evidence="3" key="1">
    <citation type="submission" date="2020-10" db="EMBL/GenBank/DDBJ databases">
        <authorList>
            <person name="Kikuchi T."/>
        </authorList>
    </citation>
    <scope>NUCLEOTIDE SEQUENCE</scope>
    <source>
        <strain evidence="3">NKZ352</strain>
    </source>
</reference>
<feature type="compositionally biased region" description="Basic and acidic residues" evidence="1">
    <location>
        <begin position="60"/>
        <end position="77"/>
    </location>
</feature>
<evidence type="ECO:0000313" key="3">
    <source>
        <dbReference type="EMBL" id="CAD6185792.1"/>
    </source>
</evidence>
<evidence type="ECO:0000259" key="2">
    <source>
        <dbReference type="Pfam" id="PF24628"/>
    </source>
</evidence>
<evidence type="ECO:0000313" key="4">
    <source>
        <dbReference type="Proteomes" id="UP000835052"/>
    </source>
</evidence>
<dbReference type="Proteomes" id="UP000835052">
    <property type="component" value="Unassembled WGS sequence"/>
</dbReference>
<feature type="compositionally biased region" description="Basic and acidic residues" evidence="1">
    <location>
        <begin position="25"/>
        <end position="38"/>
    </location>
</feature>
<sequence>MSSRLNGRLSYGGPEVSRQNPNQEPPRRRSNVHDERGRRMFANIQSALGAPAGGSSGFSPRDRRMPRKIQEDEPPVEELHDVDEIIAQIADLNVRPDRSAAQIKRNITKCGFVERMDEDEWLTLCTALIEIALDQSEANFVVDIFSSLLKHEEFGTVMSSELMAISSSHVMEGGSKPIPAFLSAILCANWPRQYSKAIDSVNMLLFTTMQIVKGWIQVLDEDNMLFIKKEPKPVAPPLQEEQSDTESEAEDSDNEVEKQAKIIVQPEAEDEAEPEQEEPEIVNRCAIAIFDLCEAAQRSLWMKFPTLCDEIYDVIKPAITHNSNLTGETKVRLLQTLLALTNWTRSKAVTTKIAQTQTVAC</sequence>
<feature type="compositionally biased region" description="Acidic residues" evidence="1">
    <location>
        <begin position="241"/>
        <end position="254"/>
    </location>
</feature>
<accession>A0A8S1GSK9</accession>
<feature type="region of interest" description="Disordered" evidence="1">
    <location>
        <begin position="1"/>
        <end position="77"/>
    </location>
</feature>
<gene>
    <name evidence="3" type="ORF">CAUJ_LOCUS1711</name>
</gene>
<proteinExistence type="predicted"/>